<organism evidence="1 2">
    <name type="scientific">Peribacillus frigoritolerans</name>
    <dbReference type="NCBI Taxonomy" id="450367"/>
    <lineage>
        <taxon>Bacteria</taxon>
        <taxon>Bacillati</taxon>
        <taxon>Bacillota</taxon>
        <taxon>Bacilli</taxon>
        <taxon>Bacillales</taxon>
        <taxon>Bacillaceae</taxon>
        <taxon>Peribacillus</taxon>
    </lineage>
</organism>
<evidence type="ECO:0000313" key="1">
    <source>
        <dbReference type="EMBL" id="MBR8645747.1"/>
    </source>
</evidence>
<dbReference type="EMBL" id="JAGTPW010000049">
    <property type="protein sequence ID" value="MBR8645747.1"/>
    <property type="molecule type" value="Genomic_DNA"/>
</dbReference>
<protein>
    <submittedName>
        <fullName evidence="1">Uncharacterized protein</fullName>
    </submittedName>
</protein>
<dbReference type="AlphaFoldDB" id="A0A941FTB4"/>
<sequence>MLTDAKIGLTVTEPIPEVNDAVKETVPDETGCPEHVTVPLMLKVQPLTPFEIVI</sequence>
<proteinExistence type="predicted"/>
<name>A0A941FTB4_9BACI</name>
<evidence type="ECO:0000313" key="2">
    <source>
        <dbReference type="Proteomes" id="UP000680045"/>
    </source>
</evidence>
<dbReference type="Proteomes" id="UP000680045">
    <property type="component" value="Unassembled WGS sequence"/>
</dbReference>
<accession>A0A941FTB4</accession>
<comment type="caution">
    <text evidence="1">The sequence shown here is derived from an EMBL/GenBank/DDBJ whole genome shotgun (WGS) entry which is preliminary data.</text>
</comment>
<reference evidence="1" key="1">
    <citation type="submission" date="2021-04" db="EMBL/GenBank/DDBJ databases">
        <title>Whole genome sequencing of Enterococci isolates from hospitalized patients.</title>
        <authorList>
            <person name="Ogoti B.M."/>
            <person name="Onyambu F.G."/>
        </authorList>
    </citation>
    <scope>NUCLEOTIDE SEQUENCE</scope>
    <source>
        <strain evidence="1">242</strain>
    </source>
</reference>
<gene>
    <name evidence="1" type="ORF">KEH51_22360</name>
</gene>